<sequence length="64" mass="7305">MVVQPGLFDLQDRYAGLSNSGDPLERLLTVVNFEVFRPPLDAVLVFNMPMLRPRTWSTAKAIWN</sequence>
<gene>
    <name evidence="1" type="ORF">AZOBR_p310032</name>
</gene>
<dbReference type="Proteomes" id="UP000007319">
    <property type="component" value="Plasmid AZOBR_p3"/>
</dbReference>
<proteinExistence type="predicted"/>
<dbReference type="AlphaFoldDB" id="A0A9P1JYP8"/>
<dbReference type="KEGG" id="abs:AZOBR_p310032"/>
<keyword evidence="1" id="KW-0614">Plasmid</keyword>
<name>A0A9P1JYP8_9PROT</name>
<evidence type="ECO:0000313" key="1">
    <source>
        <dbReference type="EMBL" id="CCD02290.1"/>
    </source>
</evidence>
<evidence type="ECO:0000313" key="2">
    <source>
        <dbReference type="Proteomes" id="UP000007319"/>
    </source>
</evidence>
<reference evidence="1 2" key="1">
    <citation type="journal article" date="2011" name="PLoS Genet.">
        <title>Azospirillum genomes reveal transition of bacteria from aquatic to terrestrial environments.</title>
        <authorList>
            <person name="Wisniewski-Dye F."/>
            <person name="Borziak K."/>
            <person name="Khalsa-Moyers G."/>
            <person name="Alexandre G."/>
            <person name="Sukharnikov L.O."/>
            <person name="Wuichet K."/>
            <person name="Hurst G.B."/>
            <person name="McDonald W.H."/>
            <person name="Robertson J.S."/>
            <person name="Barbe V."/>
            <person name="Calteau A."/>
            <person name="Rouy Z."/>
            <person name="Mangenot S."/>
            <person name="Prigent-Combaret C."/>
            <person name="Normand P."/>
            <person name="Boyer M."/>
            <person name="Siguier P."/>
            <person name="Dessaux Y."/>
            <person name="Elmerich C."/>
            <person name="Condemine G."/>
            <person name="Krishnen G."/>
            <person name="Kennedy I."/>
            <person name="Paterson A.H."/>
            <person name="Gonzalez V."/>
            <person name="Mavingui P."/>
            <person name="Zhulin I.B."/>
        </authorList>
    </citation>
    <scope>NUCLEOTIDE SEQUENCE [LARGE SCALE GENOMIC DNA]</scope>
    <source>
        <strain evidence="1 2">Sp245</strain>
    </source>
</reference>
<evidence type="ECO:0008006" key="3">
    <source>
        <dbReference type="Google" id="ProtNLM"/>
    </source>
</evidence>
<protein>
    <recommendedName>
        <fullName evidence="3">Transposase</fullName>
    </recommendedName>
</protein>
<organism evidence="1 2">
    <name type="scientific">Azospirillum baldaniorum</name>
    <dbReference type="NCBI Taxonomy" id="1064539"/>
    <lineage>
        <taxon>Bacteria</taxon>
        <taxon>Pseudomonadati</taxon>
        <taxon>Pseudomonadota</taxon>
        <taxon>Alphaproteobacteria</taxon>
        <taxon>Rhodospirillales</taxon>
        <taxon>Azospirillaceae</taxon>
        <taxon>Azospirillum</taxon>
    </lineage>
</organism>
<geneLocation type="plasmid" evidence="1 2">
    <name>AZOBR_p3</name>
</geneLocation>
<dbReference type="EMBL" id="HE577330">
    <property type="protein sequence ID" value="CCD02290.1"/>
    <property type="molecule type" value="Genomic_DNA"/>
</dbReference>
<accession>A0A9P1JYP8</accession>
<keyword evidence="2" id="KW-1185">Reference proteome</keyword>